<feature type="chain" id="PRO_5045983630" evidence="1">
    <location>
        <begin position="22"/>
        <end position="310"/>
    </location>
</feature>
<sequence length="310" mass="33111">MLRLAGTIFASCLLSIQLCLAQGKQHADNPLTGTIDFHCHTGPDASPRSISDIDLARLAKKEGMRGIVLKNHYTMTADRAQIAMKEVGGIEVFGGIALNLSVGGLNAEAVRRMAAMEGHRGKVVWLPTVDAENSFEHGPGFRKFVSVVKDGKPVPELPEVFDVIAKNDLILETGHSTPAESLILIPAAKAAGIKKIIVTHAMLLGATIGQMKQMADMGAVIEFCWQAYLPKKGDKNLVDQKAIAQCVKAIQAIGAEYCIIDSDLGQPGNPLHPDGMRAYILALKANGLTAHDIDLVARKNPAKLLGLDAD</sequence>
<comment type="caution">
    <text evidence="2">The sequence shown here is derived from an EMBL/GenBank/DDBJ whole genome shotgun (WGS) entry which is preliminary data.</text>
</comment>
<proteinExistence type="predicted"/>
<evidence type="ECO:0000313" key="3">
    <source>
        <dbReference type="Proteomes" id="UP001500841"/>
    </source>
</evidence>
<accession>A0ABP7WJH7</accession>
<dbReference type="Proteomes" id="UP001500841">
    <property type="component" value="Unassembled WGS sequence"/>
</dbReference>
<dbReference type="Pfam" id="PF19799">
    <property type="entry name" value="DUF6282"/>
    <property type="match status" value="1"/>
</dbReference>
<gene>
    <name evidence="2" type="ORF">GCM10022392_08890</name>
</gene>
<evidence type="ECO:0000313" key="2">
    <source>
        <dbReference type="EMBL" id="GAA4089732.1"/>
    </source>
</evidence>
<keyword evidence="1" id="KW-0732">Signal</keyword>
<organism evidence="2 3">
    <name type="scientific">Mucilaginibacter panaciglaebae</name>
    <dbReference type="NCBI Taxonomy" id="502331"/>
    <lineage>
        <taxon>Bacteria</taxon>
        <taxon>Pseudomonadati</taxon>
        <taxon>Bacteroidota</taxon>
        <taxon>Sphingobacteriia</taxon>
        <taxon>Sphingobacteriales</taxon>
        <taxon>Sphingobacteriaceae</taxon>
        <taxon>Mucilaginibacter</taxon>
    </lineage>
</organism>
<feature type="signal peptide" evidence="1">
    <location>
        <begin position="1"/>
        <end position="21"/>
    </location>
</feature>
<protein>
    <submittedName>
        <fullName evidence="2">DUF6282 family protein</fullName>
    </submittedName>
</protein>
<dbReference type="SUPFAM" id="SSF51556">
    <property type="entry name" value="Metallo-dependent hydrolases"/>
    <property type="match status" value="1"/>
</dbReference>
<dbReference type="InterPro" id="IPR032466">
    <property type="entry name" value="Metal_Hydrolase"/>
</dbReference>
<name>A0ABP7WJH7_9SPHI</name>
<dbReference type="InterPro" id="IPR046249">
    <property type="entry name" value="DUF6282"/>
</dbReference>
<evidence type="ECO:0000256" key="1">
    <source>
        <dbReference type="SAM" id="SignalP"/>
    </source>
</evidence>
<dbReference type="RefSeq" id="WP_345101253.1">
    <property type="nucleotide sequence ID" value="NZ_BAABCV010000003.1"/>
</dbReference>
<keyword evidence="3" id="KW-1185">Reference proteome</keyword>
<dbReference type="Gene3D" id="3.20.20.140">
    <property type="entry name" value="Metal-dependent hydrolases"/>
    <property type="match status" value="1"/>
</dbReference>
<dbReference type="EMBL" id="BAABCV010000003">
    <property type="protein sequence ID" value="GAA4089732.1"/>
    <property type="molecule type" value="Genomic_DNA"/>
</dbReference>
<reference evidence="3" key="1">
    <citation type="journal article" date="2019" name="Int. J. Syst. Evol. Microbiol.">
        <title>The Global Catalogue of Microorganisms (GCM) 10K type strain sequencing project: providing services to taxonomists for standard genome sequencing and annotation.</title>
        <authorList>
            <consortium name="The Broad Institute Genomics Platform"/>
            <consortium name="The Broad Institute Genome Sequencing Center for Infectious Disease"/>
            <person name="Wu L."/>
            <person name="Ma J."/>
        </authorList>
    </citation>
    <scope>NUCLEOTIDE SEQUENCE [LARGE SCALE GENOMIC DNA]</scope>
    <source>
        <strain evidence="3">JCM 17085</strain>
    </source>
</reference>